<keyword evidence="8 12" id="KW-1133">Transmembrane helix</keyword>
<reference evidence="14 15" key="1">
    <citation type="journal article" date="2019" name="Emerg. Microbes Infect.">
        <title>Comprehensive subspecies identification of 175 nontuberculous mycobacteria species based on 7547 genomic profiles.</title>
        <authorList>
            <person name="Matsumoto Y."/>
            <person name="Kinjo T."/>
            <person name="Motooka D."/>
            <person name="Nabeya D."/>
            <person name="Jung N."/>
            <person name="Uechi K."/>
            <person name="Horii T."/>
            <person name="Iida T."/>
            <person name="Fujita J."/>
            <person name="Nakamura S."/>
        </authorList>
    </citation>
    <scope>NUCLEOTIDE SEQUENCE [LARGE SCALE GENOMIC DNA]</scope>
    <source>
        <strain evidence="14 15">JCM 30396</strain>
    </source>
</reference>
<comment type="caution">
    <text evidence="10">Lacks conserved residue(s) required for the propagation of feature annotation.</text>
</comment>
<keyword evidence="15" id="KW-1185">Reference proteome</keyword>
<dbReference type="Pfam" id="PF00082">
    <property type="entry name" value="Peptidase_S8"/>
    <property type="match status" value="1"/>
</dbReference>
<evidence type="ECO:0000256" key="1">
    <source>
        <dbReference type="ARBA" id="ARBA00004162"/>
    </source>
</evidence>
<evidence type="ECO:0000256" key="11">
    <source>
        <dbReference type="SAM" id="MobiDB-lite"/>
    </source>
</evidence>
<evidence type="ECO:0000313" key="15">
    <source>
        <dbReference type="Proteomes" id="UP000467148"/>
    </source>
</evidence>
<dbReference type="Gene3D" id="3.40.50.200">
    <property type="entry name" value="Peptidase S8/S53 domain"/>
    <property type="match status" value="1"/>
</dbReference>
<evidence type="ECO:0000256" key="9">
    <source>
        <dbReference type="ARBA" id="ARBA00023136"/>
    </source>
</evidence>
<evidence type="ECO:0000256" key="2">
    <source>
        <dbReference type="ARBA" id="ARBA00011073"/>
    </source>
</evidence>
<evidence type="ECO:0000256" key="7">
    <source>
        <dbReference type="ARBA" id="ARBA00022825"/>
    </source>
</evidence>
<dbReference type="GO" id="GO:0004252">
    <property type="term" value="F:serine-type endopeptidase activity"/>
    <property type="evidence" value="ECO:0007669"/>
    <property type="project" value="InterPro"/>
</dbReference>
<dbReference type="PROSITE" id="PS00137">
    <property type="entry name" value="SUBTILASE_HIS"/>
    <property type="match status" value="1"/>
</dbReference>
<dbReference type="KEGG" id="mhev:MHEL_38280"/>
<protein>
    <submittedName>
        <fullName evidence="14">Type VII secretion-associated serine protease</fullName>
    </submittedName>
</protein>
<name>A0A7I7TB64_9MYCO</name>
<organism evidence="14 15">
    <name type="scientific">Mycolicibacterium helvum</name>
    <dbReference type="NCBI Taxonomy" id="1534349"/>
    <lineage>
        <taxon>Bacteria</taxon>
        <taxon>Bacillati</taxon>
        <taxon>Actinomycetota</taxon>
        <taxon>Actinomycetes</taxon>
        <taxon>Mycobacteriales</taxon>
        <taxon>Mycobacteriaceae</taxon>
        <taxon>Mycolicibacterium</taxon>
    </lineage>
</organism>
<comment type="similarity">
    <text evidence="2 10">Belongs to the peptidase S8 family.</text>
</comment>
<keyword evidence="5 12" id="KW-0812">Transmembrane</keyword>
<evidence type="ECO:0000259" key="13">
    <source>
        <dbReference type="Pfam" id="PF00082"/>
    </source>
</evidence>
<feature type="domain" description="Peptidase S8/S53" evidence="13">
    <location>
        <begin position="31"/>
        <end position="335"/>
    </location>
</feature>
<dbReference type="InterPro" id="IPR022398">
    <property type="entry name" value="Peptidase_S8_His-AS"/>
</dbReference>
<evidence type="ECO:0000256" key="3">
    <source>
        <dbReference type="ARBA" id="ARBA00022475"/>
    </source>
</evidence>
<sequence>MTGVVPETDPAAASVNQEMLNLSGAWLFSRGEGQTVAVIDTGVTAGPRLPNVEPGGDYVADTDGLVDCDGHGSAVAGIIAGQSGPDAFSGVAPASRLLSIRLTSAAYAPRQQAEDPPTARSALEIASLARAIVHAADLGARVITVSVATCLRADSELDQQTLGAALHYAAVDKDAVIVAAAGDLNSTVTAGGSECQANPVNPPSDPNDPRNWSGTTSISVPSWWQPYVLSVGSVTATGEPSAFTMAGPWLGIAAPGEGVVSIGNGPAAGLANGFPAARGQWVAFSGTGYASAYVAGVAALVRSRFPNMPAEEVIRRLRATAHNGARSPSNLIGSGVVDPVAALTWQLPVAESGQSASAPTRIEAPLTPEAPDHTPRTVAFAGTVALALAVAGVAVAARRRKDRQE</sequence>
<dbReference type="InterPro" id="IPR050131">
    <property type="entry name" value="Peptidase_S8_subtilisin-like"/>
</dbReference>
<dbReference type="Proteomes" id="UP000467148">
    <property type="component" value="Chromosome"/>
</dbReference>
<evidence type="ECO:0000256" key="4">
    <source>
        <dbReference type="ARBA" id="ARBA00022670"/>
    </source>
</evidence>
<gene>
    <name evidence="14" type="ORF">MHEL_38280</name>
</gene>
<dbReference type="GO" id="GO:0005886">
    <property type="term" value="C:plasma membrane"/>
    <property type="evidence" value="ECO:0007669"/>
    <property type="project" value="UniProtKB-SubCell"/>
</dbReference>
<evidence type="ECO:0000256" key="10">
    <source>
        <dbReference type="PROSITE-ProRule" id="PRU01240"/>
    </source>
</evidence>
<proteinExistence type="inferred from homology"/>
<dbReference type="PROSITE" id="PS51892">
    <property type="entry name" value="SUBTILASE"/>
    <property type="match status" value="1"/>
</dbReference>
<dbReference type="EMBL" id="AP022596">
    <property type="protein sequence ID" value="BBY65585.1"/>
    <property type="molecule type" value="Genomic_DNA"/>
</dbReference>
<feature type="region of interest" description="Disordered" evidence="11">
    <location>
        <begin position="192"/>
        <end position="214"/>
    </location>
</feature>
<dbReference type="PRINTS" id="PR00723">
    <property type="entry name" value="SUBTILISIN"/>
</dbReference>
<accession>A0A7I7TB64</accession>
<keyword evidence="7" id="KW-0720">Serine protease</keyword>
<evidence type="ECO:0000256" key="8">
    <source>
        <dbReference type="ARBA" id="ARBA00022989"/>
    </source>
</evidence>
<comment type="subcellular location">
    <subcellularLocation>
        <location evidence="1">Cell membrane</location>
        <topology evidence="1">Single-pass membrane protein</topology>
    </subcellularLocation>
</comment>
<keyword evidence="4 14" id="KW-0645">Protease</keyword>
<dbReference type="GO" id="GO:0006508">
    <property type="term" value="P:proteolysis"/>
    <property type="evidence" value="ECO:0007669"/>
    <property type="project" value="UniProtKB-KW"/>
</dbReference>
<dbReference type="NCBIfam" id="TIGR03921">
    <property type="entry name" value="T7SS_mycosin"/>
    <property type="match status" value="1"/>
</dbReference>
<evidence type="ECO:0000256" key="12">
    <source>
        <dbReference type="SAM" id="Phobius"/>
    </source>
</evidence>
<evidence type="ECO:0000256" key="5">
    <source>
        <dbReference type="ARBA" id="ARBA00022692"/>
    </source>
</evidence>
<dbReference type="InterPro" id="IPR015500">
    <property type="entry name" value="Peptidase_S8_subtilisin-rel"/>
</dbReference>
<dbReference type="PANTHER" id="PTHR43806">
    <property type="entry name" value="PEPTIDASE S8"/>
    <property type="match status" value="1"/>
</dbReference>
<keyword evidence="3" id="KW-1003">Cell membrane</keyword>
<dbReference type="InterPro" id="IPR000209">
    <property type="entry name" value="Peptidase_S8/S53_dom"/>
</dbReference>
<dbReference type="AlphaFoldDB" id="A0A7I7TB64"/>
<keyword evidence="9 12" id="KW-0472">Membrane</keyword>
<dbReference type="InterPro" id="IPR036852">
    <property type="entry name" value="Peptidase_S8/S53_dom_sf"/>
</dbReference>
<evidence type="ECO:0000313" key="14">
    <source>
        <dbReference type="EMBL" id="BBY65585.1"/>
    </source>
</evidence>
<keyword evidence="6" id="KW-0378">Hydrolase</keyword>
<dbReference type="InterPro" id="IPR023834">
    <property type="entry name" value="T7SS_pept_S8A_mycosin"/>
</dbReference>
<dbReference type="PANTHER" id="PTHR43806:SF11">
    <property type="entry name" value="CEREVISIN-RELATED"/>
    <property type="match status" value="1"/>
</dbReference>
<dbReference type="SUPFAM" id="SSF52743">
    <property type="entry name" value="Subtilisin-like"/>
    <property type="match status" value="1"/>
</dbReference>
<evidence type="ECO:0000256" key="6">
    <source>
        <dbReference type="ARBA" id="ARBA00022801"/>
    </source>
</evidence>
<feature type="transmembrane region" description="Helical" evidence="12">
    <location>
        <begin position="378"/>
        <end position="397"/>
    </location>
</feature>